<sequence length="106" mass="12434">MRVWVVETPEAWDRLKSKLAELPREEKSEVILIKDQGVVRCPRCDPEPFRYLRQFVLDGGRLVICARSLARYGIPETRPPEFFERVPDGEVFLQELRSQGYRVESV</sequence>
<evidence type="ECO:0000313" key="1">
    <source>
        <dbReference type="EMBL" id="HFC97600.1"/>
    </source>
</evidence>
<proteinExistence type="predicted"/>
<dbReference type="SUPFAM" id="SSF75169">
    <property type="entry name" value="DsrEFH-like"/>
    <property type="match status" value="1"/>
</dbReference>
<organism evidence="1">
    <name type="scientific">Thermosulfurimonas dismutans</name>
    <dbReference type="NCBI Taxonomy" id="999894"/>
    <lineage>
        <taxon>Bacteria</taxon>
        <taxon>Pseudomonadati</taxon>
        <taxon>Thermodesulfobacteriota</taxon>
        <taxon>Thermodesulfobacteria</taxon>
        <taxon>Thermodesulfobacteriales</taxon>
        <taxon>Thermodesulfobacteriaceae</taxon>
        <taxon>Thermosulfurimonas</taxon>
    </lineage>
</organism>
<comment type="caution">
    <text evidence="1">The sequence shown here is derived from an EMBL/GenBank/DDBJ whole genome shotgun (WGS) entry which is preliminary data.</text>
</comment>
<dbReference type="EMBL" id="DRMH01000047">
    <property type="protein sequence ID" value="HFC97600.1"/>
    <property type="molecule type" value="Genomic_DNA"/>
</dbReference>
<name>A0A7C3GQX1_9BACT</name>
<accession>A0A7C3GQX1</accession>
<dbReference type="InterPro" id="IPR027396">
    <property type="entry name" value="DsrEFH-like"/>
</dbReference>
<reference evidence="1" key="1">
    <citation type="journal article" date="2020" name="mSystems">
        <title>Genome- and Community-Level Interaction Insights into Carbon Utilization and Element Cycling Functions of Hydrothermarchaeota in Hydrothermal Sediment.</title>
        <authorList>
            <person name="Zhou Z."/>
            <person name="Liu Y."/>
            <person name="Xu W."/>
            <person name="Pan J."/>
            <person name="Luo Z.H."/>
            <person name="Li M."/>
        </authorList>
    </citation>
    <scope>NUCLEOTIDE SEQUENCE [LARGE SCALE GENOMIC DNA]</scope>
    <source>
        <strain evidence="1">HyVt-483</strain>
    </source>
</reference>
<dbReference type="Proteomes" id="UP000886043">
    <property type="component" value="Unassembled WGS sequence"/>
</dbReference>
<evidence type="ECO:0008006" key="2">
    <source>
        <dbReference type="Google" id="ProtNLM"/>
    </source>
</evidence>
<gene>
    <name evidence="1" type="ORF">ENJ40_03955</name>
</gene>
<dbReference type="AlphaFoldDB" id="A0A7C3GQX1"/>
<protein>
    <recommendedName>
        <fullName evidence="2">Sulfur reduction protein DsrE</fullName>
    </recommendedName>
</protein>